<evidence type="ECO:0000259" key="1">
    <source>
        <dbReference type="SMART" id="SM00479"/>
    </source>
</evidence>
<keyword evidence="2" id="KW-0378">Hydrolase</keyword>
<protein>
    <submittedName>
        <fullName evidence="2">3'-5' exonuclease</fullName>
    </submittedName>
</protein>
<dbReference type="CDD" id="cd06127">
    <property type="entry name" value="DEDDh"/>
    <property type="match status" value="1"/>
</dbReference>
<dbReference type="Proteomes" id="UP000824247">
    <property type="component" value="Unassembled WGS sequence"/>
</dbReference>
<accession>A0A9E2NVN1</accession>
<organism evidence="2 3">
    <name type="scientific">Candidatus Ureaplasma intestinipullorum</name>
    <dbReference type="NCBI Taxonomy" id="2838770"/>
    <lineage>
        <taxon>Bacteria</taxon>
        <taxon>Bacillati</taxon>
        <taxon>Mycoplasmatota</taxon>
        <taxon>Mycoplasmoidales</taxon>
        <taxon>Mycoplasmoidaceae</taxon>
        <taxon>Ureaplasma</taxon>
    </lineage>
</organism>
<dbReference type="Pfam" id="PF00929">
    <property type="entry name" value="RNase_T"/>
    <property type="match status" value="1"/>
</dbReference>
<dbReference type="SMART" id="SM00479">
    <property type="entry name" value="EXOIII"/>
    <property type="match status" value="1"/>
</dbReference>
<dbReference type="SUPFAM" id="SSF53098">
    <property type="entry name" value="Ribonuclease H-like"/>
    <property type="match status" value="1"/>
</dbReference>
<dbReference type="InterPro" id="IPR036397">
    <property type="entry name" value="RNaseH_sf"/>
</dbReference>
<dbReference type="InterPro" id="IPR012337">
    <property type="entry name" value="RNaseH-like_sf"/>
</dbReference>
<dbReference type="GO" id="GO:0003676">
    <property type="term" value="F:nucleic acid binding"/>
    <property type="evidence" value="ECO:0007669"/>
    <property type="project" value="InterPro"/>
</dbReference>
<proteinExistence type="predicted"/>
<keyword evidence="2" id="KW-0540">Nuclease</keyword>
<reference evidence="2" key="2">
    <citation type="submission" date="2021-04" db="EMBL/GenBank/DDBJ databases">
        <authorList>
            <person name="Gilroy R."/>
        </authorList>
    </citation>
    <scope>NUCLEOTIDE SEQUENCE</scope>
    <source>
        <strain evidence="2">A5-1222</strain>
    </source>
</reference>
<name>A0A9E2NVN1_9BACT</name>
<dbReference type="InterPro" id="IPR013520">
    <property type="entry name" value="Ribonucl_H"/>
</dbReference>
<sequence>MDFSSKYLSFIDIEATDDESNRKMIQFSGLKTTLDGDIIEEIDVMINPEQELSEYIINLLKIDNEKLQKFPNFYEVHELILNFLENSTIISFGDFDYKFLKKSFQDINLDFDFLYYDCQLEIKKASSVSTNASLSNLFRIIKGDVDKKYLHNALYDAYMLYVVFFEYKKITNEELKQIVEISQLVPRISNPKNLIFSKYDFQNIIKNKPNSKSIVFVTKLIINKFDIKINKKKVIRKYIEEFEFFYNNKSYSFKNPYKNMGENIYSNIYKYEINNFLNLFISTIKCSAIFFSDCGKNSIQYLLEIIYDIYKKYFEIEYISLTYLAKKIKSKDFHDLKTAFINIVNEQPEAIKLIFKDYYDRNKS</sequence>
<evidence type="ECO:0000313" key="3">
    <source>
        <dbReference type="Proteomes" id="UP000824247"/>
    </source>
</evidence>
<gene>
    <name evidence="2" type="ORF">H9897_00325</name>
</gene>
<dbReference type="EMBL" id="JAHLFM010000005">
    <property type="protein sequence ID" value="MBU3830597.1"/>
    <property type="molecule type" value="Genomic_DNA"/>
</dbReference>
<comment type="caution">
    <text evidence="2">The sequence shown here is derived from an EMBL/GenBank/DDBJ whole genome shotgun (WGS) entry which is preliminary data.</text>
</comment>
<feature type="domain" description="Exonuclease" evidence="1">
    <location>
        <begin position="7"/>
        <end position="173"/>
    </location>
</feature>
<keyword evidence="2" id="KW-0269">Exonuclease</keyword>
<reference evidence="2" key="1">
    <citation type="journal article" date="2021" name="PeerJ">
        <title>Extensive microbial diversity within the chicken gut microbiome revealed by metagenomics and culture.</title>
        <authorList>
            <person name="Gilroy R."/>
            <person name="Ravi A."/>
            <person name="Getino M."/>
            <person name="Pursley I."/>
            <person name="Horton D.L."/>
            <person name="Alikhan N.F."/>
            <person name="Baker D."/>
            <person name="Gharbi K."/>
            <person name="Hall N."/>
            <person name="Watson M."/>
            <person name="Adriaenssens E.M."/>
            <person name="Foster-Nyarko E."/>
            <person name="Jarju S."/>
            <person name="Secka A."/>
            <person name="Antonio M."/>
            <person name="Oren A."/>
            <person name="Chaudhuri R.R."/>
            <person name="La Ragione R."/>
            <person name="Hildebrand F."/>
            <person name="Pallen M.J."/>
        </authorList>
    </citation>
    <scope>NUCLEOTIDE SEQUENCE</scope>
    <source>
        <strain evidence="2">A5-1222</strain>
    </source>
</reference>
<dbReference type="GO" id="GO:0004527">
    <property type="term" value="F:exonuclease activity"/>
    <property type="evidence" value="ECO:0007669"/>
    <property type="project" value="UniProtKB-KW"/>
</dbReference>
<dbReference type="Gene3D" id="3.30.420.10">
    <property type="entry name" value="Ribonuclease H-like superfamily/Ribonuclease H"/>
    <property type="match status" value="1"/>
</dbReference>
<evidence type="ECO:0000313" key="2">
    <source>
        <dbReference type="EMBL" id="MBU3830597.1"/>
    </source>
</evidence>
<dbReference type="AlphaFoldDB" id="A0A9E2NVN1"/>